<dbReference type="Proteomes" id="UP000636888">
    <property type="component" value="Unassembled WGS sequence"/>
</dbReference>
<keyword evidence="3" id="KW-1185">Reference proteome</keyword>
<dbReference type="AlphaFoldDB" id="A0A8J7IM27"/>
<feature type="region of interest" description="Disordered" evidence="1">
    <location>
        <begin position="50"/>
        <end position="70"/>
    </location>
</feature>
<dbReference type="EMBL" id="JAEMHM010000002">
    <property type="protein sequence ID" value="MBJ6723648.1"/>
    <property type="molecule type" value="Genomic_DNA"/>
</dbReference>
<dbReference type="NCBIfam" id="NF045719">
    <property type="entry name" value="GSU3473_fam"/>
    <property type="match status" value="1"/>
</dbReference>
<name>A0A8J7IM27_9BACT</name>
<evidence type="ECO:0000313" key="2">
    <source>
        <dbReference type="EMBL" id="MBJ6723648.1"/>
    </source>
</evidence>
<organism evidence="2 3">
    <name type="scientific">Geomesophilobacter sediminis</name>
    <dbReference type="NCBI Taxonomy" id="2798584"/>
    <lineage>
        <taxon>Bacteria</taxon>
        <taxon>Pseudomonadati</taxon>
        <taxon>Thermodesulfobacteriota</taxon>
        <taxon>Desulfuromonadia</taxon>
        <taxon>Geobacterales</taxon>
        <taxon>Geobacteraceae</taxon>
        <taxon>Geomesophilobacter</taxon>
    </lineage>
</organism>
<comment type="caution">
    <text evidence="2">The sequence shown here is derived from an EMBL/GenBank/DDBJ whole genome shotgun (WGS) entry which is preliminary data.</text>
</comment>
<evidence type="ECO:0000256" key="1">
    <source>
        <dbReference type="SAM" id="MobiDB-lite"/>
    </source>
</evidence>
<reference evidence="2" key="1">
    <citation type="submission" date="2020-12" db="EMBL/GenBank/DDBJ databases">
        <title>Geomonas sp. Red875, isolated from river sediment.</title>
        <authorList>
            <person name="Xu Z."/>
            <person name="Zhang Z."/>
            <person name="Masuda Y."/>
            <person name="Itoh H."/>
            <person name="Senoo K."/>
        </authorList>
    </citation>
    <scope>NUCLEOTIDE SEQUENCE</scope>
    <source>
        <strain evidence="2">Red875</strain>
    </source>
</reference>
<evidence type="ECO:0000313" key="3">
    <source>
        <dbReference type="Proteomes" id="UP000636888"/>
    </source>
</evidence>
<dbReference type="RefSeq" id="WP_199382487.1">
    <property type="nucleotide sequence ID" value="NZ_JAEMHM010000002.1"/>
</dbReference>
<proteinExistence type="predicted"/>
<dbReference type="InterPro" id="IPR054686">
    <property type="entry name" value="GSU3473-like"/>
</dbReference>
<protein>
    <submittedName>
        <fullName evidence="2">Uncharacterized protein</fullName>
    </submittedName>
</protein>
<sequence>MLVQVNWTNNSYDYVHDFMLDSLIEAGVVARFLRSSGWVTVGVDPIRTRKVGANPYNGTERRASNFSSTE</sequence>
<gene>
    <name evidence="2" type="ORF">JFN93_02895</name>
</gene>
<accession>A0A8J7IM27</accession>